<sequence>METNKFEEHIAKKMNEREIQPSPAAWEKISGQLETSRTPKRKSYLWYSVAAGFIGLLIISALFYNENDALGTPETVNGTKAKEKNNIEKVTPIIIDTNKTEIVLEDGTDDISDDEYVESHKMVDFGLTENENASITSARKEILSNKNIEETMIPDTVVEAKITELLAQVEAIEETGPLLTDTEVDSLLRKAQQEIMLEKLMGNGASVDAMALLNEVEEELDQSFRDQILEKLKSGFLKVRTAVADRNN</sequence>
<accession>A0ACC7LLF6</accession>
<keyword evidence="2" id="KW-1185">Reference proteome</keyword>
<protein>
    <submittedName>
        <fullName evidence="1">Uncharacterized protein</fullName>
    </submittedName>
</protein>
<reference evidence="1" key="1">
    <citation type="submission" date="2024-09" db="EMBL/GenBank/DDBJ databases">
        <authorList>
            <person name="Liu J."/>
        </authorList>
    </citation>
    <scope>NUCLEOTIDE SEQUENCE</scope>
    <source>
        <strain evidence="1">NBU2967</strain>
    </source>
</reference>
<evidence type="ECO:0000313" key="2">
    <source>
        <dbReference type="Proteomes" id="UP001595191"/>
    </source>
</evidence>
<dbReference type="EMBL" id="JBHFPV010000004">
    <property type="protein sequence ID" value="MFH6604633.1"/>
    <property type="molecule type" value="Genomic_DNA"/>
</dbReference>
<comment type="caution">
    <text evidence="1">The sequence shown here is derived from an EMBL/GenBank/DDBJ whole genome shotgun (WGS) entry which is preliminary data.</text>
</comment>
<dbReference type="Proteomes" id="UP001595191">
    <property type="component" value="Unassembled WGS sequence"/>
</dbReference>
<name>A0ACC7LLF6_9FLAO</name>
<gene>
    <name evidence="1" type="ORF">ACEZ3G_14180</name>
</gene>
<organism evidence="1 2">
    <name type="scientific">Meishania litoralis</name>
    <dbReference type="NCBI Taxonomy" id="3434685"/>
    <lineage>
        <taxon>Bacteria</taxon>
        <taxon>Pseudomonadati</taxon>
        <taxon>Bacteroidota</taxon>
        <taxon>Flavobacteriia</taxon>
        <taxon>Flavobacteriales</taxon>
        <taxon>Flavobacteriaceae</taxon>
        <taxon>Meishania</taxon>
    </lineage>
</organism>
<proteinExistence type="predicted"/>
<evidence type="ECO:0000313" key="1">
    <source>
        <dbReference type="EMBL" id="MFH6604633.1"/>
    </source>
</evidence>